<protein>
    <submittedName>
        <fullName evidence="1">Uncharacterized protein</fullName>
    </submittedName>
</protein>
<dbReference type="EMBL" id="CP033464">
    <property type="protein sequence ID" value="QDX92029.1"/>
    <property type="molecule type" value="Genomic_DNA"/>
</dbReference>
<evidence type="ECO:0000313" key="1">
    <source>
        <dbReference type="EMBL" id="QDX92029.1"/>
    </source>
</evidence>
<proteinExistence type="predicted"/>
<sequence>MNIQFPELDEAVSKFLEDNKKCSSKILSDKTHLSTNIPYREVCIATSSIMDIFRQGYDLDFKKYTELERMWISIQHAKDFLNHYEGKGE</sequence>
<accession>A0A518V4W5</accession>
<keyword evidence="2" id="KW-1185">Reference proteome</keyword>
<gene>
    <name evidence="1" type="ORF">EEL30_06400</name>
</gene>
<evidence type="ECO:0000313" key="2">
    <source>
        <dbReference type="Proteomes" id="UP000319432"/>
    </source>
</evidence>
<reference evidence="1 2" key="1">
    <citation type="submission" date="2018-11" db="EMBL/GenBank/DDBJ databases">
        <title>Phylogenetic determinants of toxin gene distribution in genomes of Brevibacillus laterosporus.</title>
        <authorList>
            <person name="Glare T.R."/>
            <person name="Durrant A."/>
            <person name="Berry C."/>
            <person name="Palma L."/>
            <person name="Ormskirk M."/>
            <person name="Cox M.O."/>
        </authorList>
    </citation>
    <scope>NUCLEOTIDE SEQUENCE [LARGE SCALE GENOMIC DNA]</scope>
    <source>
        <strain evidence="1 2">1821L</strain>
    </source>
</reference>
<dbReference type="Proteomes" id="UP000319432">
    <property type="component" value="Chromosome"/>
</dbReference>
<organism evidence="1 2">
    <name type="scientific">Brevibacillus laterosporus</name>
    <name type="common">Bacillus laterosporus</name>
    <dbReference type="NCBI Taxonomy" id="1465"/>
    <lineage>
        <taxon>Bacteria</taxon>
        <taxon>Bacillati</taxon>
        <taxon>Bacillota</taxon>
        <taxon>Bacilli</taxon>
        <taxon>Bacillales</taxon>
        <taxon>Paenibacillaceae</taxon>
        <taxon>Brevibacillus</taxon>
    </lineage>
</organism>
<dbReference type="AlphaFoldDB" id="A0A518V4W5"/>
<name>A0A518V4W5_BRELA</name>